<reference evidence="8 9" key="1">
    <citation type="submission" date="2019-05" db="EMBL/GenBank/DDBJ databases">
        <title>The Complete Genome Sequence of the n-alkane-degrading Desulfoglaeba alkanexedens ALDC reveals multiple alkylsuccinate synthase gene clusters.</title>
        <authorList>
            <person name="Callaghan A.V."/>
            <person name="Davidova I.A."/>
            <person name="Duncan K.E."/>
            <person name="Morris B."/>
            <person name="McInerney M.J."/>
        </authorList>
    </citation>
    <scope>NUCLEOTIDE SEQUENCE [LARGE SCALE GENOMIC DNA]</scope>
    <source>
        <strain evidence="8 9">ALDC</strain>
    </source>
</reference>
<dbReference type="Gene3D" id="3.30.450.40">
    <property type="match status" value="1"/>
</dbReference>
<keyword evidence="6" id="KW-0804">Transcription</keyword>
<dbReference type="PRINTS" id="PR01590">
    <property type="entry name" value="HTHFIS"/>
</dbReference>
<evidence type="ECO:0000256" key="2">
    <source>
        <dbReference type="ARBA" id="ARBA00022840"/>
    </source>
</evidence>
<dbReference type="Pfam" id="PF25601">
    <property type="entry name" value="AAA_lid_14"/>
    <property type="match status" value="1"/>
</dbReference>
<dbReference type="GO" id="GO:0043565">
    <property type="term" value="F:sequence-specific DNA binding"/>
    <property type="evidence" value="ECO:0007669"/>
    <property type="project" value="InterPro"/>
</dbReference>
<dbReference type="InterPro" id="IPR002197">
    <property type="entry name" value="HTH_Fis"/>
</dbReference>
<dbReference type="PANTHER" id="PTHR32071:SF117">
    <property type="entry name" value="PTS-DEPENDENT DIHYDROXYACETONE KINASE OPERON REGULATORY PROTEIN-RELATED"/>
    <property type="match status" value="1"/>
</dbReference>
<proteinExistence type="predicted"/>
<dbReference type="InterPro" id="IPR003018">
    <property type="entry name" value="GAF"/>
</dbReference>
<keyword evidence="9" id="KW-1185">Reference proteome</keyword>
<dbReference type="PROSITE" id="PS00676">
    <property type="entry name" value="SIGMA54_INTERACT_2"/>
    <property type="match status" value="1"/>
</dbReference>
<dbReference type="KEGG" id="dax:FDQ92_11815"/>
<dbReference type="EMBL" id="CP040098">
    <property type="protein sequence ID" value="QCQ22800.1"/>
    <property type="molecule type" value="Genomic_DNA"/>
</dbReference>
<dbReference type="RefSeq" id="WP_137425083.1">
    <property type="nucleotide sequence ID" value="NZ_CP040098.1"/>
</dbReference>
<keyword evidence="2" id="KW-0067">ATP-binding</keyword>
<dbReference type="Gene3D" id="3.40.50.300">
    <property type="entry name" value="P-loop containing nucleotide triphosphate hydrolases"/>
    <property type="match status" value="1"/>
</dbReference>
<evidence type="ECO:0000313" key="8">
    <source>
        <dbReference type="EMBL" id="QCQ22800.1"/>
    </source>
</evidence>
<evidence type="ECO:0000259" key="7">
    <source>
        <dbReference type="PROSITE" id="PS50045"/>
    </source>
</evidence>
<dbReference type="InterPro" id="IPR025662">
    <property type="entry name" value="Sigma_54_int_dom_ATP-bd_1"/>
</dbReference>
<reference evidence="8 9" key="2">
    <citation type="submission" date="2019-05" db="EMBL/GenBank/DDBJ databases">
        <authorList>
            <person name="Suflita J.M."/>
            <person name="Marks C.R."/>
        </authorList>
    </citation>
    <scope>NUCLEOTIDE SEQUENCE [LARGE SCALE GENOMIC DNA]</scope>
    <source>
        <strain evidence="8 9">ALDC</strain>
    </source>
</reference>
<dbReference type="GO" id="GO:0005524">
    <property type="term" value="F:ATP binding"/>
    <property type="evidence" value="ECO:0007669"/>
    <property type="project" value="UniProtKB-KW"/>
</dbReference>
<dbReference type="SUPFAM" id="SSF46689">
    <property type="entry name" value="Homeodomain-like"/>
    <property type="match status" value="1"/>
</dbReference>
<accession>A0A4P8L4I6</accession>
<dbReference type="FunFam" id="3.40.50.300:FF:000006">
    <property type="entry name" value="DNA-binding transcriptional regulator NtrC"/>
    <property type="match status" value="1"/>
</dbReference>
<evidence type="ECO:0000256" key="6">
    <source>
        <dbReference type="ARBA" id="ARBA00023163"/>
    </source>
</evidence>
<dbReference type="InterPro" id="IPR029016">
    <property type="entry name" value="GAF-like_dom_sf"/>
</dbReference>
<dbReference type="InterPro" id="IPR003593">
    <property type="entry name" value="AAA+_ATPase"/>
</dbReference>
<evidence type="ECO:0000256" key="4">
    <source>
        <dbReference type="ARBA" id="ARBA00023125"/>
    </source>
</evidence>
<dbReference type="SMART" id="SM00382">
    <property type="entry name" value="AAA"/>
    <property type="match status" value="1"/>
</dbReference>
<dbReference type="PANTHER" id="PTHR32071">
    <property type="entry name" value="TRANSCRIPTIONAL REGULATORY PROTEIN"/>
    <property type="match status" value="1"/>
</dbReference>
<evidence type="ECO:0000313" key="9">
    <source>
        <dbReference type="Proteomes" id="UP000298602"/>
    </source>
</evidence>
<name>A0A4P8L4I6_9BACT</name>
<dbReference type="Pfam" id="PF00158">
    <property type="entry name" value="Sigma54_activat"/>
    <property type="match status" value="1"/>
</dbReference>
<dbReference type="PROSITE" id="PS50045">
    <property type="entry name" value="SIGMA54_INTERACT_4"/>
    <property type="match status" value="1"/>
</dbReference>
<dbReference type="PROSITE" id="PS00688">
    <property type="entry name" value="SIGMA54_INTERACT_3"/>
    <property type="match status" value="1"/>
</dbReference>
<feature type="domain" description="Sigma-54 factor interaction" evidence="7">
    <location>
        <begin position="198"/>
        <end position="426"/>
    </location>
</feature>
<dbReference type="PROSITE" id="PS00675">
    <property type="entry name" value="SIGMA54_INTERACT_1"/>
    <property type="match status" value="1"/>
</dbReference>
<dbReference type="InterPro" id="IPR027417">
    <property type="entry name" value="P-loop_NTPase"/>
</dbReference>
<dbReference type="SMART" id="SM00065">
    <property type="entry name" value="GAF"/>
    <property type="match status" value="1"/>
</dbReference>
<dbReference type="SUPFAM" id="SSF52540">
    <property type="entry name" value="P-loop containing nucleoside triphosphate hydrolases"/>
    <property type="match status" value="1"/>
</dbReference>
<dbReference type="GO" id="GO:0006355">
    <property type="term" value="P:regulation of DNA-templated transcription"/>
    <property type="evidence" value="ECO:0007669"/>
    <property type="project" value="InterPro"/>
</dbReference>
<keyword evidence="3" id="KW-0805">Transcription regulation</keyword>
<dbReference type="InterPro" id="IPR009057">
    <property type="entry name" value="Homeodomain-like_sf"/>
</dbReference>
<gene>
    <name evidence="8" type="ORF">FDQ92_11815</name>
</gene>
<dbReference type="Gene3D" id="1.10.8.60">
    <property type="match status" value="1"/>
</dbReference>
<keyword evidence="4" id="KW-0238">DNA-binding</keyword>
<dbReference type="InterPro" id="IPR002078">
    <property type="entry name" value="Sigma_54_int"/>
</dbReference>
<dbReference type="CDD" id="cd00009">
    <property type="entry name" value="AAA"/>
    <property type="match status" value="1"/>
</dbReference>
<dbReference type="Gene3D" id="1.10.10.60">
    <property type="entry name" value="Homeodomain-like"/>
    <property type="match status" value="1"/>
</dbReference>
<dbReference type="OrthoDB" id="9763792at2"/>
<dbReference type="InterPro" id="IPR025944">
    <property type="entry name" value="Sigma_54_int_dom_CS"/>
</dbReference>
<organism evidence="8 9">
    <name type="scientific">Desulfoglaeba alkanexedens ALDC</name>
    <dbReference type="NCBI Taxonomy" id="980445"/>
    <lineage>
        <taxon>Bacteria</taxon>
        <taxon>Pseudomonadati</taxon>
        <taxon>Thermodesulfobacteriota</taxon>
        <taxon>Syntrophobacteria</taxon>
        <taxon>Syntrophobacterales</taxon>
        <taxon>Syntrophobacteraceae</taxon>
        <taxon>Desulfoglaeba</taxon>
    </lineage>
</organism>
<dbReference type="SUPFAM" id="SSF55781">
    <property type="entry name" value="GAF domain-like"/>
    <property type="match status" value="1"/>
</dbReference>
<evidence type="ECO:0000256" key="3">
    <source>
        <dbReference type="ARBA" id="ARBA00023015"/>
    </source>
</evidence>
<evidence type="ECO:0000256" key="1">
    <source>
        <dbReference type="ARBA" id="ARBA00022741"/>
    </source>
</evidence>
<dbReference type="InterPro" id="IPR058031">
    <property type="entry name" value="AAA_lid_NorR"/>
</dbReference>
<sequence>MEREVCQLELKVLYDICRIVGQILQLDQALNTILEVLSRSLAMERATIVLKDLETGLLKIRASHGLRQEERERGIYHPDEGITGLIFRSAQPFVVPDVRQEPLFLNKTKSRAIEKEGLSFIGVPILLHGRPVGVLSVDRLFGTEVSFQEDIRFLTIVAAIIAQFFELNLQVAEREKTLRRENLALRLEVSEKYNHFFMVGKSRPLVELGWLIQKVAPSKASVLLLGESGTGKTLIARIVHELSPRARGPFVKVNCAALPDNLLESELFGHERGAFTGAASTKTGRFEEADGGTIFLDEVGELSLPLQAKLLRFLHEREFERLGSTRTRKVDVRIVAATNKDLASAVKQGLFRGDLFYRLNVFPIHVPPLRERPEDIPLLAEYFLDKACGEYGKNLHFGPRAIAELKSYEWPGNVRELENLIERLVILVDGPLIDADDLPSFLKLHPEVPVRDAGVSLSRIEEMERREILGALERNNWIQSRAAKDLGLTLRQVGYRVRKYGLEAFIKNRQRSVGLPDIREPGSAS</sequence>
<dbReference type="Pfam" id="PF01590">
    <property type="entry name" value="GAF"/>
    <property type="match status" value="1"/>
</dbReference>
<evidence type="ECO:0000256" key="5">
    <source>
        <dbReference type="ARBA" id="ARBA00023159"/>
    </source>
</evidence>
<dbReference type="InterPro" id="IPR025943">
    <property type="entry name" value="Sigma_54_int_dom_ATP-bd_2"/>
</dbReference>
<keyword evidence="1" id="KW-0547">Nucleotide-binding</keyword>
<dbReference type="Pfam" id="PF02954">
    <property type="entry name" value="HTH_8"/>
    <property type="match status" value="1"/>
</dbReference>
<protein>
    <submittedName>
        <fullName evidence="8">GAF domain-containing protein</fullName>
    </submittedName>
</protein>
<keyword evidence="5" id="KW-0010">Activator</keyword>
<dbReference type="AlphaFoldDB" id="A0A4P8L4I6"/>
<dbReference type="Proteomes" id="UP000298602">
    <property type="component" value="Chromosome"/>
</dbReference>